<sequence length="137" mass="15114">MSSLPETLRSILSSASISNEIRTGFVSLASTIEQLRAKTNETAKEVEMVFNMPLQFGVGKGQSLENLLEKPGYGKLLFDHDRDLLASRMIYVNRNGSTCNMAVCAFNRTVSKVDDFLAKEVKSTKVIGADSIEEMCK</sequence>
<evidence type="ECO:0000313" key="1">
    <source>
        <dbReference type="EMBL" id="RCN39192.1"/>
    </source>
</evidence>
<dbReference type="OrthoDB" id="434986at2759"/>
<gene>
    <name evidence="1" type="ORF">ANCCAN_14886</name>
</gene>
<keyword evidence="2" id="KW-1185">Reference proteome</keyword>
<name>A0A368G4B7_ANCCA</name>
<proteinExistence type="predicted"/>
<accession>A0A368G4B7</accession>
<dbReference type="EMBL" id="JOJR01000351">
    <property type="protein sequence ID" value="RCN39192.1"/>
    <property type="molecule type" value="Genomic_DNA"/>
</dbReference>
<organism evidence="1 2">
    <name type="scientific">Ancylostoma caninum</name>
    <name type="common">Dog hookworm</name>
    <dbReference type="NCBI Taxonomy" id="29170"/>
    <lineage>
        <taxon>Eukaryota</taxon>
        <taxon>Metazoa</taxon>
        <taxon>Ecdysozoa</taxon>
        <taxon>Nematoda</taxon>
        <taxon>Chromadorea</taxon>
        <taxon>Rhabditida</taxon>
        <taxon>Rhabditina</taxon>
        <taxon>Rhabditomorpha</taxon>
        <taxon>Strongyloidea</taxon>
        <taxon>Ancylostomatidae</taxon>
        <taxon>Ancylostomatinae</taxon>
        <taxon>Ancylostoma</taxon>
    </lineage>
</organism>
<reference evidence="1 2" key="1">
    <citation type="submission" date="2014-10" db="EMBL/GenBank/DDBJ databases">
        <title>Draft genome of the hookworm Ancylostoma caninum.</title>
        <authorList>
            <person name="Mitreva M."/>
        </authorList>
    </citation>
    <scope>NUCLEOTIDE SEQUENCE [LARGE SCALE GENOMIC DNA]</scope>
    <source>
        <strain evidence="1 2">Baltimore</strain>
    </source>
</reference>
<evidence type="ECO:0000313" key="2">
    <source>
        <dbReference type="Proteomes" id="UP000252519"/>
    </source>
</evidence>
<protein>
    <submittedName>
        <fullName evidence="1">Uncharacterized protein</fullName>
    </submittedName>
</protein>
<dbReference type="STRING" id="29170.A0A368G4B7"/>
<dbReference type="Proteomes" id="UP000252519">
    <property type="component" value="Unassembled WGS sequence"/>
</dbReference>
<comment type="caution">
    <text evidence="1">The sequence shown here is derived from an EMBL/GenBank/DDBJ whole genome shotgun (WGS) entry which is preliminary data.</text>
</comment>
<dbReference type="AlphaFoldDB" id="A0A368G4B7"/>